<proteinExistence type="predicted"/>
<keyword evidence="4 5" id="KW-0472">Membrane</keyword>
<feature type="transmembrane region" description="Helical" evidence="5">
    <location>
        <begin position="32"/>
        <end position="54"/>
    </location>
</feature>
<accession>A0ABT1RRI8</accession>
<dbReference type="InterPro" id="IPR004837">
    <property type="entry name" value="NaCa_Exmemb"/>
</dbReference>
<reference evidence="7 8" key="1">
    <citation type="submission" date="2022-06" db="EMBL/GenBank/DDBJ databases">
        <title>Isolation of gut microbiota from human fecal samples.</title>
        <authorList>
            <person name="Pamer E.G."/>
            <person name="Barat B."/>
            <person name="Waligurski E."/>
            <person name="Medina S."/>
            <person name="Paddock L."/>
            <person name="Mostad J."/>
        </authorList>
    </citation>
    <scope>NUCLEOTIDE SEQUENCE [LARGE SCALE GENOMIC DNA]</scope>
    <source>
        <strain evidence="7 8">SL.3.17</strain>
    </source>
</reference>
<keyword evidence="3 5" id="KW-1133">Transmembrane helix</keyword>
<feature type="transmembrane region" description="Helical" evidence="5">
    <location>
        <begin position="294"/>
        <end position="313"/>
    </location>
</feature>
<feature type="domain" description="Sodium/calcium exchanger membrane region" evidence="6">
    <location>
        <begin position="3"/>
        <end position="147"/>
    </location>
</feature>
<comment type="subcellular location">
    <subcellularLocation>
        <location evidence="1">Membrane</location>
        <topology evidence="1">Multi-pass membrane protein</topology>
    </subcellularLocation>
</comment>
<dbReference type="Gene3D" id="1.20.1420.30">
    <property type="entry name" value="NCX, central ion-binding region"/>
    <property type="match status" value="1"/>
</dbReference>
<feature type="transmembrane region" description="Helical" evidence="5">
    <location>
        <begin position="269"/>
        <end position="288"/>
    </location>
</feature>
<protein>
    <submittedName>
        <fullName evidence="7">Calcium/sodium antiporter</fullName>
    </submittedName>
</protein>
<dbReference type="PANTHER" id="PTHR10846">
    <property type="entry name" value="SODIUM/POTASSIUM/CALCIUM EXCHANGER"/>
    <property type="match status" value="1"/>
</dbReference>
<feature type="transmembrane region" description="Helical" evidence="5">
    <location>
        <begin position="66"/>
        <end position="91"/>
    </location>
</feature>
<evidence type="ECO:0000313" key="8">
    <source>
        <dbReference type="Proteomes" id="UP001524502"/>
    </source>
</evidence>
<evidence type="ECO:0000259" key="6">
    <source>
        <dbReference type="Pfam" id="PF01699"/>
    </source>
</evidence>
<gene>
    <name evidence="7" type="ORF">NE619_13600</name>
</gene>
<dbReference type="Proteomes" id="UP001524502">
    <property type="component" value="Unassembled WGS sequence"/>
</dbReference>
<evidence type="ECO:0000256" key="2">
    <source>
        <dbReference type="ARBA" id="ARBA00022692"/>
    </source>
</evidence>
<feature type="transmembrane region" description="Helical" evidence="5">
    <location>
        <begin position="198"/>
        <end position="216"/>
    </location>
</feature>
<dbReference type="InterPro" id="IPR044880">
    <property type="entry name" value="NCX_ion-bd_dom_sf"/>
</dbReference>
<feature type="transmembrane region" description="Helical" evidence="5">
    <location>
        <begin position="134"/>
        <end position="153"/>
    </location>
</feature>
<feature type="transmembrane region" description="Helical" evidence="5">
    <location>
        <begin position="173"/>
        <end position="191"/>
    </location>
</feature>
<dbReference type="NCBIfam" id="TIGR00367">
    <property type="entry name" value="calcium/sodium antiporter"/>
    <property type="match status" value="1"/>
</dbReference>
<evidence type="ECO:0000313" key="7">
    <source>
        <dbReference type="EMBL" id="MCQ4637764.1"/>
    </source>
</evidence>
<keyword evidence="8" id="KW-1185">Reference proteome</keyword>
<dbReference type="RefSeq" id="WP_256132948.1">
    <property type="nucleotide sequence ID" value="NZ_JANFXK010000016.1"/>
</dbReference>
<evidence type="ECO:0000256" key="5">
    <source>
        <dbReference type="SAM" id="Phobius"/>
    </source>
</evidence>
<evidence type="ECO:0000256" key="3">
    <source>
        <dbReference type="ARBA" id="ARBA00022989"/>
    </source>
</evidence>
<comment type="caution">
    <text evidence="7">The sequence shown here is derived from an EMBL/GenBank/DDBJ whole genome shotgun (WGS) entry which is preliminary data.</text>
</comment>
<dbReference type="PANTHER" id="PTHR10846:SF8">
    <property type="entry name" value="INNER MEMBRANE PROTEIN YRBG"/>
    <property type="match status" value="1"/>
</dbReference>
<feature type="transmembrane region" description="Helical" evidence="5">
    <location>
        <begin position="103"/>
        <end position="122"/>
    </location>
</feature>
<sequence length="314" mass="32880">MDYILLIVGFVLLVKGADIFVDGSSDIARYFSIPSFIIGLTIVAFGTSAPEAAVSITAATTGQNGIAVGNVIGSNLFNLLMVLGACALIKPCPVQPHILKSEYPLSIIAALLFIVLALTTLGSGESLYLSRPDGLILLAIFAFFIISTIRKAIKHPAPDSADHGKKPSLPKGIVFAVVGLAAVIFGGQLVVDKASAIAASFGISQTLIGLTIVAIGTSLPELVTSIAAARKGETDIAVGNVIGSNLFNILFVLGASVTVHPIRIESVSIYDAWILVAASLLVMAPAIAKKEIRRGWGILFILAYLAYSYYIIVR</sequence>
<evidence type="ECO:0000256" key="1">
    <source>
        <dbReference type="ARBA" id="ARBA00004141"/>
    </source>
</evidence>
<dbReference type="InterPro" id="IPR004481">
    <property type="entry name" value="K/Na/Ca-exchanger"/>
</dbReference>
<name>A0ABT1RRI8_9FIRM</name>
<feature type="domain" description="Sodium/calcium exchanger membrane region" evidence="6">
    <location>
        <begin position="172"/>
        <end position="312"/>
    </location>
</feature>
<dbReference type="Pfam" id="PF01699">
    <property type="entry name" value="Na_Ca_ex"/>
    <property type="match status" value="2"/>
</dbReference>
<keyword evidence="2 5" id="KW-0812">Transmembrane</keyword>
<dbReference type="EMBL" id="JANFXK010000016">
    <property type="protein sequence ID" value="MCQ4637764.1"/>
    <property type="molecule type" value="Genomic_DNA"/>
</dbReference>
<organism evidence="7 8">
    <name type="scientific">Anaerovorax odorimutans</name>
    <dbReference type="NCBI Taxonomy" id="109327"/>
    <lineage>
        <taxon>Bacteria</taxon>
        <taxon>Bacillati</taxon>
        <taxon>Bacillota</taxon>
        <taxon>Clostridia</taxon>
        <taxon>Peptostreptococcales</taxon>
        <taxon>Anaerovoracaceae</taxon>
        <taxon>Anaerovorax</taxon>
    </lineage>
</organism>
<feature type="transmembrane region" description="Helical" evidence="5">
    <location>
        <begin position="236"/>
        <end position="257"/>
    </location>
</feature>
<evidence type="ECO:0000256" key="4">
    <source>
        <dbReference type="ARBA" id="ARBA00023136"/>
    </source>
</evidence>